<dbReference type="RefSeq" id="WP_259412589.1">
    <property type="nucleotide sequence ID" value="NZ_JANWGH010000001.1"/>
</dbReference>
<dbReference type="EMBL" id="JANWGH010000001">
    <property type="protein sequence ID" value="MCS5488906.1"/>
    <property type="molecule type" value="Genomic_DNA"/>
</dbReference>
<sequence length="160" mass="19144">MITYRDTNIPIECPFCETDTNCEHLFAQYDSTYGIIECGYIYDRHDFDHTLERFFISKIHKFDYPKNLLRFKNQILRDFWDEIVANEYCIFNQDSNKWEFSDFPDTRYLLFDLLDDIIYPENGEFEAGPGSSCSYKIYYSEDPEEDYASLIKSLKALLDD</sequence>
<proteinExistence type="predicted"/>
<evidence type="ECO:0000313" key="2">
    <source>
        <dbReference type="Proteomes" id="UP001206788"/>
    </source>
</evidence>
<keyword evidence="2" id="KW-1185">Reference proteome</keyword>
<accession>A0ABT2G0W6</accession>
<organism evidence="1 2">
    <name type="scientific">Algoriphagus limi</name>
    <dbReference type="NCBI Taxonomy" id="2975273"/>
    <lineage>
        <taxon>Bacteria</taxon>
        <taxon>Pseudomonadati</taxon>
        <taxon>Bacteroidota</taxon>
        <taxon>Cytophagia</taxon>
        <taxon>Cytophagales</taxon>
        <taxon>Cyclobacteriaceae</taxon>
        <taxon>Algoriphagus</taxon>
    </lineage>
</organism>
<evidence type="ECO:0000313" key="1">
    <source>
        <dbReference type="EMBL" id="MCS5488906.1"/>
    </source>
</evidence>
<protein>
    <recommendedName>
        <fullName evidence="3">Immunity protein 42</fullName>
    </recommendedName>
</protein>
<reference evidence="1 2" key="1">
    <citation type="submission" date="2022-08" db="EMBL/GenBank/DDBJ databases">
        <title>Algoriphagus sp. CAU 1643 isolated from mud.</title>
        <authorList>
            <person name="Kim W."/>
        </authorList>
    </citation>
    <scope>NUCLEOTIDE SEQUENCE [LARGE SCALE GENOMIC DNA]</scope>
    <source>
        <strain evidence="1 2">CAU 1643</strain>
    </source>
</reference>
<name>A0ABT2G0W6_9BACT</name>
<evidence type="ECO:0008006" key="3">
    <source>
        <dbReference type="Google" id="ProtNLM"/>
    </source>
</evidence>
<comment type="caution">
    <text evidence="1">The sequence shown here is derived from an EMBL/GenBank/DDBJ whole genome shotgun (WGS) entry which is preliminary data.</text>
</comment>
<dbReference type="Proteomes" id="UP001206788">
    <property type="component" value="Unassembled WGS sequence"/>
</dbReference>
<gene>
    <name evidence="1" type="ORF">NY014_00610</name>
</gene>